<dbReference type="Gene3D" id="3.10.120.10">
    <property type="entry name" value="Cytochrome b5-like heme/steroid binding domain"/>
    <property type="match status" value="1"/>
</dbReference>
<comment type="pathway">
    <text evidence="2">Lipid metabolism; sphingolipid metabolism.</text>
</comment>
<evidence type="ECO:0000256" key="2">
    <source>
        <dbReference type="ARBA" id="ARBA00004760"/>
    </source>
</evidence>
<keyword evidence="20" id="KW-1185">Reference proteome</keyword>
<evidence type="ECO:0000256" key="6">
    <source>
        <dbReference type="ARBA" id="ARBA00016939"/>
    </source>
</evidence>
<evidence type="ECO:0000256" key="4">
    <source>
        <dbReference type="ARBA" id="ARBA00009295"/>
    </source>
</evidence>
<evidence type="ECO:0000256" key="16">
    <source>
        <dbReference type="SAM" id="MobiDB-lite"/>
    </source>
</evidence>
<dbReference type="PIRSF" id="PIRSF015921">
    <property type="entry name" value="FA_sphinglp_des"/>
    <property type="match status" value="1"/>
</dbReference>
<dbReference type="RefSeq" id="XP_025360213.1">
    <property type="nucleotide sequence ID" value="XM_025507585.1"/>
</dbReference>
<evidence type="ECO:0000256" key="3">
    <source>
        <dbReference type="ARBA" id="ARBA00004991"/>
    </source>
</evidence>
<dbReference type="SMART" id="SM01117">
    <property type="entry name" value="Cyt-b5"/>
    <property type="match status" value="1"/>
</dbReference>
<keyword evidence="7" id="KW-0349">Heme</keyword>
<evidence type="ECO:0000256" key="15">
    <source>
        <dbReference type="ARBA" id="ARBA00023136"/>
    </source>
</evidence>
<dbReference type="AlphaFoldDB" id="A0A316UMJ9"/>
<dbReference type="GeneID" id="37029408"/>
<dbReference type="UniPathway" id="UPA00222"/>
<evidence type="ECO:0000256" key="5">
    <source>
        <dbReference type="ARBA" id="ARBA00012019"/>
    </source>
</evidence>
<dbReference type="EC" id="1.14.19.18" evidence="5"/>
<dbReference type="InterPro" id="IPR005804">
    <property type="entry name" value="FA_desaturase_dom"/>
</dbReference>
<protein>
    <recommendedName>
        <fullName evidence="6">Delta 8-(E)-sphingolipid desaturase</fullName>
        <ecNumber evidence="5">1.14.19.18</ecNumber>
    </recommendedName>
</protein>
<evidence type="ECO:0000256" key="17">
    <source>
        <dbReference type="SAM" id="Phobius"/>
    </source>
</evidence>
<proteinExistence type="inferred from homology"/>
<feature type="transmembrane region" description="Helical" evidence="17">
    <location>
        <begin position="407"/>
        <end position="424"/>
    </location>
</feature>
<evidence type="ECO:0000256" key="7">
    <source>
        <dbReference type="ARBA" id="ARBA00022617"/>
    </source>
</evidence>
<evidence type="ECO:0000256" key="1">
    <source>
        <dbReference type="ARBA" id="ARBA00004141"/>
    </source>
</evidence>
<evidence type="ECO:0000256" key="13">
    <source>
        <dbReference type="ARBA" id="ARBA00023004"/>
    </source>
</evidence>
<dbReference type="Proteomes" id="UP000245884">
    <property type="component" value="Unassembled WGS sequence"/>
</dbReference>
<name>A0A316UMJ9_9BASI</name>
<sequence length="571" mass="64944">MSWHRRQSSSSPSSSSSPPPPPSPPRKQLTRSQLARRIAKGETLVLRGRTIYKLDSWIKRHPGGELAILHFVGRDASDEIEVYHSQATLDRMRVFAVATLAEDDWTGYRPLIPPIQLGYRNGRLDHPDAHEDLWRRKRRSDHGGGDAERSRSLSPSTASDSGYESAGPSWDKDAERPQTFPLPLSLLEPPPDPDGMDPAKEREISIAFKQLHEEVKASGLYTLRPAGYMRECSRYLGLALTSYLFWHYANGRTSFFLASSFFLGLFWHQLTFTAHDAGHSGITHNHTLDRLIGSVIADLIGGLSLGWWCDNHDVHHLVTNHPDHDPDIQHMPFFAISPRFVKENEDGPATLGLWSSYYRRVLTFDAPARLFLKAQHHLYYVVMSLGRFNLYANSYGFLTLKAKRDRWFYVETIFLAIFWSWYGALLASCPTWGVRIGYLLISHIVTSPLHVQIVLSHFAQSSHDMGLSESFASRQVRTTMDVQCAPYLDFLHGGLHMQVSHHLFPRLPRHNLRECRDRFVKPFADKWGLGYQEYTFTKGNGRVLKVLKDVADQVRVLGEVAGAQARGEIEH</sequence>
<accession>A0A316UMJ9</accession>
<gene>
    <name evidence="19" type="ORF">BDZ90DRAFT_247011</name>
</gene>
<evidence type="ECO:0000256" key="14">
    <source>
        <dbReference type="ARBA" id="ARBA00023098"/>
    </source>
</evidence>
<reference evidence="19 20" key="1">
    <citation type="journal article" date="2018" name="Mol. Biol. Evol.">
        <title>Broad Genomic Sampling Reveals a Smut Pathogenic Ancestry of the Fungal Clade Ustilaginomycotina.</title>
        <authorList>
            <person name="Kijpornyongpan T."/>
            <person name="Mondo S.J."/>
            <person name="Barry K."/>
            <person name="Sandor L."/>
            <person name="Lee J."/>
            <person name="Lipzen A."/>
            <person name="Pangilinan J."/>
            <person name="LaButti K."/>
            <person name="Hainaut M."/>
            <person name="Henrissat B."/>
            <person name="Grigoriev I.V."/>
            <person name="Spatafora J.W."/>
            <person name="Aime M.C."/>
        </authorList>
    </citation>
    <scope>NUCLEOTIDE SEQUENCE [LARGE SCALE GENOMIC DNA]</scope>
    <source>
        <strain evidence="19 20">MCA 5214</strain>
    </source>
</reference>
<evidence type="ECO:0000313" key="19">
    <source>
        <dbReference type="EMBL" id="PWN25601.1"/>
    </source>
</evidence>
<dbReference type="GO" id="GO:0016717">
    <property type="term" value="F:oxidoreductase activity, acting on paired donors, with oxidation of a pair of donors resulting in the reduction of molecular oxygen to two molecules of water"/>
    <property type="evidence" value="ECO:0007669"/>
    <property type="project" value="TreeGrafter"/>
</dbReference>
<evidence type="ECO:0000256" key="8">
    <source>
        <dbReference type="ARBA" id="ARBA00022692"/>
    </source>
</evidence>
<keyword evidence="11 17" id="KW-1133">Transmembrane helix</keyword>
<evidence type="ECO:0000259" key="18">
    <source>
        <dbReference type="PROSITE" id="PS50255"/>
    </source>
</evidence>
<feature type="region of interest" description="Disordered" evidence="16">
    <location>
        <begin position="1"/>
        <end position="31"/>
    </location>
</feature>
<dbReference type="STRING" id="1569628.A0A316UMJ9"/>
<dbReference type="InterPro" id="IPR012171">
    <property type="entry name" value="Fatty_acid_desaturase"/>
</dbReference>
<dbReference type="GO" id="GO:0016020">
    <property type="term" value="C:membrane"/>
    <property type="evidence" value="ECO:0007669"/>
    <property type="project" value="UniProtKB-SubCell"/>
</dbReference>
<keyword evidence="9" id="KW-0479">Metal-binding</keyword>
<feature type="domain" description="Cytochrome b5 heme-binding" evidence="18">
    <location>
        <begin position="26"/>
        <end position="101"/>
    </location>
</feature>
<feature type="compositionally biased region" description="Polar residues" evidence="16">
    <location>
        <begin position="152"/>
        <end position="162"/>
    </location>
</feature>
<dbReference type="Pfam" id="PF00173">
    <property type="entry name" value="Cyt-b5"/>
    <property type="match status" value="1"/>
</dbReference>
<comment type="subcellular location">
    <subcellularLocation>
        <location evidence="1">Membrane</location>
        <topology evidence="1">Multi-pass membrane protein</topology>
    </subcellularLocation>
</comment>
<feature type="compositionally biased region" description="Basic and acidic residues" evidence="16">
    <location>
        <begin position="141"/>
        <end position="151"/>
    </location>
</feature>
<keyword evidence="12" id="KW-0560">Oxidoreductase</keyword>
<dbReference type="PANTHER" id="PTHR19353">
    <property type="entry name" value="FATTY ACID DESATURASE 2"/>
    <property type="match status" value="1"/>
</dbReference>
<keyword evidence="14" id="KW-0443">Lipid metabolism</keyword>
<evidence type="ECO:0000313" key="20">
    <source>
        <dbReference type="Proteomes" id="UP000245884"/>
    </source>
</evidence>
<evidence type="ECO:0000256" key="12">
    <source>
        <dbReference type="ARBA" id="ARBA00023002"/>
    </source>
</evidence>
<dbReference type="InterPro" id="IPR001199">
    <property type="entry name" value="Cyt_B5-like_heme/steroid-bd"/>
</dbReference>
<keyword evidence="8 17" id="KW-0812">Transmembrane</keyword>
<dbReference type="EMBL" id="KZ819675">
    <property type="protein sequence ID" value="PWN25601.1"/>
    <property type="molecule type" value="Genomic_DNA"/>
</dbReference>
<dbReference type="CDD" id="cd03506">
    <property type="entry name" value="Delta6-FADS-like"/>
    <property type="match status" value="1"/>
</dbReference>
<keyword evidence="15 17" id="KW-0472">Membrane</keyword>
<evidence type="ECO:0000256" key="11">
    <source>
        <dbReference type="ARBA" id="ARBA00022989"/>
    </source>
</evidence>
<comment type="pathway">
    <text evidence="3">Sphingolipid metabolism.</text>
</comment>
<evidence type="ECO:0000256" key="10">
    <source>
        <dbReference type="ARBA" id="ARBA00022919"/>
    </source>
</evidence>
<evidence type="ECO:0000256" key="9">
    <source>
        <dbReference type="ARBA" id="ARBA00022723"/>
    </source>
</evidence>
<dbReference type="PANTHER" id="PTHR19353:SF30">
    <property type="entry name" value="DELTA 8-(E)-SPHINGOLIPID DESATURASE"/>
    <property type="match status" value="1"/>
</dbReference>
<feature type="transmembrane region" description="Helical" evidence="17">
    <location>
        <begin position="378"/>
        <end position="400"/>
    </location>
</feature>
<dbReference type="OrthoDB" id="260091at2759"/>
<feature type="region of interest" description="Disordered" evidence="16">
    <location>
        <begin position="134"/>
        <end position="176"/>
    </location>
</feature>
<keyword evidence="10" id="KW-0746">Sphingolipid metabolism</keyword>
<keyword evidence="13" id="KW-0408">Iron</keyword>
<dbReference type="GO" id="GO:0006665">
    <property type="term" value="P:sphingolipid metabolic process"/>
    <property type="evidence" value="ECO:0007669"/>
    <property type="project" value="UniProtKB-UniPathway"/>
</dbReference>
<organism evidence="19 20">
    <name type="scientific">Jaminaea rosea</name>
    <dbReference type="NCBI Taxonomy" id="1569628"/>
    <lineage>
        <taxon>Eukaryota</taxon>
        <taxon>Fungi</taxon>
        <taxon>Dikarya</taxon>
        <taxon>Basidiomycota</taxon>
        <taxon>Ustilaginomycotina</taxon>
        <taxon>Exobasidiomycetes</taxon>
        <taxon>Microstromatales</taxon>
        <taxon>Microstromatales incertae sedis</taxon>
        <taxon>Jaminaea</taxon>
    </lineage>
</organism>
<comment type="similarity">
    <text evidence="4">Belongs to the fatty acid desaturase type 1 family.</text>
</comment>
<dbReference type="SUPFAM" id="SSF55856">
    <property type="entry name" value="Cytochrome b5-like heme/steroid binding domain"/>
    <property type="match status" value="1"/>
</dbReference>
<dbReference type="Pfam" id="PF00487">
    <property type="entry name" value="FA_desaturase"/>
    <property type="match status" value="1"/>
</dbReference>
<dbReference type="GO" id="GO:0046872">
    <property type="term" value="F:metal ion binding"/>
    <property type="evidence" value="ECO:0007669"/>
    <property type="project" value="UniProtKB-KW"/>
</dbReference>
<dbReference type="PROSITE" id="PS50255">
    <property type="entry name" value="CYTOCHROME_B5_2"/>
    <property type="match status" value="1"/>
</dbReference>
<dbReference type="InterPro" id="IPR036400">
    <property type="entry name" value="Cyt_B5-like_heme/steroid_sf"/>
</dbReference>